<evidence type="ECO:0000313" key="8">
    <source>
        <dbReference type="EMBL" id="BAT30901.1"/>
    </source>
</evidence>
<keyword evidence="5 6" id="KW-0408">Iron</keyword>
<dbReference type="SUPFAM" id="SSF46626">
    <property type="entry name" value="Cytochrome c"/>
    <property type="match status" value="1"/>
</dbReference>
<name>A0A0P0ZAI8_9HYPH</name>
<dbReference type="Pfam" id="PF00034">
    <property type="entry name" value="Cytochrom_C"/>
    <property type="match status" value="1"/>
</dbReference>
<evidence type="ECO:0000256" key="3">
    <source>
        <dbReference type="ARBA" id="ARBA00022723"/>
    </source>
</evidence>
<keyword evidence="1" id="KW-0813">Transport</keyword>
<dbReference type="GO" id="GO:0009055">
    <property type="term" value="F:electron transfer activity"/>
    <property type="evidence" value="ECO:0007669"/>
    <property type="project" value="InterPro"/>
</dbReference>
<dbReference type="PROSITE" id="PS51007">
    <property type="entry name" value="CYTC"/>
    <property type="match status" value="1"/>
</dbReference>
<evidence type="ECO:0000256" key="1">
    <source>
        <dbReference type="ARBA" id="ARBA00022448"/>
    </source>
</evidence>
<keyword evidence="2 6" id="KW-0349">Heme</keyword>
<evidence type="ECO:0000256" key="4">
    <source>
        <dbReference type="ARBA" id="ARBA00022982"/>
    </source>
</evidence>
<evidence type="ECO:0000259" key="7">
    <source>
        <dbReference type="PROSITE" id="PS51007"/>
    </source>
</evidence>
<dbReference type="EMBL" id="LC066395">
    <property type="protein sequence ID" value="BAT30901.1"/>
    <property type="molecule type" value="Genomic_DNA"/>
</dbReference>
<sequence length="130" mass="14090">MEETSGTLCRFVAMSAFGAAVMLTVHQSLTSPAFAEGGYEKVEKAIQQVIAAPVDKEYGEYLAGECATCHSSHADPDAEIPQLVGRSSEDLIRAMVEYRTGYRDNQVMQTTMATKSDEEIASLAAWFASN</sequence>
<proteinExistence type="predicted"/>
<dbReference type="OrthoDB" id="9805828at2"/>
<dbReference type="InterPro" id="IPR009056">
    <property type="entry name" value="Cyt_c-like_dom"/>
</dbReference>
<dbReference type="PANTHER" id="PTHR33751:SF9">
    <property type="entry name" value="CYTOCHROME C4"/>
    <property type="match status" value="1"/>
</dbReference>
<keyword evidence="4" id="KW-0249">Electron transport</keyword>
<dbReference type="Gene3D" id="1.10.760.10">
    <property type="entry name" value="Cytochrome c-like domain"/>
    <property type="match status" value="1"/>
</dbReference>
<dbReference type="InterPro" id="IPR036909">
    <property type="entry name" value="Cyt_c-like_dom_sf"/>
</dbReference>
<reference evidence="8" key="1">
    <citation type="journal article" date="2015" name="Proc. Natl. Acad. Sci. U.S.A.">
        <title>Bacterial clade with the ribosomal RNA operon on a small plasmid rather than the chromosome.</title>
        <authorList>
            <person name="Anda M."/>
            <person name="Ohtsubo Y."/>
            <person name="Okubo T."/>
            <person name="Sugawara M."/>
            <person name="Nagata Y."/>
            <person name="Tsuda M."/>
            <person name="Minamisawa K."/>
            <person name="Mitsui H."/>
        </authorList>
    </citation>
    <scope>NUCLEOTIDE SEQUENCE</scope>
    <source>
        <strain evidence="8">DSM 15513</strain>
    </source>
</reference>
<evidence type="ECO:0000256" key="2">
    <source>
        <dbReference type="ARBA" id="ARBA00022617"/>
    </source>
</evidence>
<dbReference type="PANTHER" id="PTHR33751">
    <property type="entry name" value="CBB3-TYPE CYTOCHROME C OXIDASE SUBUNIT FIXP"/>
    <property type="match status" value="1"/>
</dbReference>
<protein>
    <submittedName>
        <fullName evidence="8">Cytochrome subunit of sulfide dehydrogenase</fullName>
    </submittedName>
</protein>
<dbReference type="InterPro" id="IPR050597">
    <property type="entry name" value="Cytochrome_c_Oxidase_Subunit"/>
</dbReference>
<evidence type="ECO:0000256" key="6">
    <source>
        <dbReference type="PROSITE-ProRule" id="PRU00433"/>
    </source>
</evidence>
<feature type="domain" description="Cytochrome c" evidence="7">
    <location>
        <begin position="54"/>
        <end position="130"/>
    </location>
</feature>
<keyword evidence="3 6" id="KW-0479">Metal-binding</keyword>
<dbReference type="GO" id="GO:0046872">
    <property type="term" value="F:metal ion binding"/>
    <property type="evidence" value="ECO:0007669"/>
    <property type="project" value="UniProtKB-KW"/>
</dbReference>
<accession>A0A0P0ZAI8</accession>
<dbReference type="AlphaFoldDB" id="A0A0P0ZAI8"/>
<organism evidence="8">
    <name type="scientific">Fulvimarina pelagi</name>
    <dbReference type="NCBI Taxonomy" id="217511"/>
    <lineage>
        <taxon>Bacteria</taxon>
        <taxon>Pseudomonadati</taxon>
        <taxon>Pseudomonadota</taxon>
        <taxon>Alphaproteobacteria</taxon>
        <taxon>Hyphomicrobiales</taxon>
        <taxon>Aurantimonadaceae</taxon>
        <taxon>Fulvimarina</taxon>
    </lineage>
</organism>
<dbReference type="RefSeq" id="WP_007067628.1">
    <property type="nucleotide sequence ID" value="NZ_BBWO01000012.1"/>
</dbReference>
<evidence type="ECO:0000256" key="5">
    <source>
        <dbReference type="ARBA" id="ARBA00023004"/>
    </source>
</evidence>
<dbReference type="GO" id="GO:0020037">
    <property type="term" value="F:heme binding"/>
    <property type="evidence" value="ECO:0007669"/>
    <property type="project" value="InterPro"/>
</dbReference>